<evidence type="ECO:0000313" key="3">
    <source>
        <dbReference type="Proteomes" id="UP000530234"/>
    </source>
</evidence>
<dbReference type="AlphaFoldDB" id="A0A7W3XXK9"/>
<feature type="region of interest" description="Disordered" evidence="1">
    <location>
        <begin position="86"/>
        <end position="109"/>
    </location>
</feature>
<keyword evidence="3" id="KW-1185">Reference proteome</keyword>
<comment type="caution">
    <text evidence="2">The sequence shown here is derived from an EMBL/GenBank/DDBJ whole genome shotgun (WGS) entry which is preliminary data.</text>
</comment>
<dbReference type="EMBL" id="VKHS01000381">
    <property type="protein sequence ID" value="MBB0230916.1"/>
    <property type="molecule type" value="Genomic_DNA"/>
</dbReference>
<protein>
    <recommendedName>
        <fullName evidence="4">Lipoprotein</fullName>
    </recommendedName>
</protein>
<evidence type="ECO:0000313" key="2">
    <source>
        <dbReference type="EMBL" id="MBB0230916.1"/>
    </source>
</evidence>
<sequence length="161" mass="15953">MPIELPRRALFGSAGAIVLGITLPGCSAGESDVPAAPHPTGRAESGLTATVTRQSAGLVERYNATLTSHPSLAGLLGPLRTAAAADLNGPGVPTEPGSGGSDGDVPAEPDAALAALATEERRVSEARLRALDTAPPEAARLLASLSAAGAARTYLLTGARG</sequence>
<organism evidence="2 3">
    <name type="scientific">Streptomyces calidiresistens</name>
    <dbReference type="NCBI Taxonomy" id="1485586"/>
    <lineage>
        <taxon>Bacteria</taxon>
        <taxon>Bacillati</taxon>
        <taxon>Actinomycetota</taxon>
        <taxon>Actinomycetes</taxon>
        <taxon>Kitasatosporales</taxon>
        <taxon>Streptomycetaceae</taxon>
        <taxon>Streptomyces</taxon>
    </lineage>
</organism>
<evidence type="ECO:0000256" key="1">
    <source>
        <dbReference type="SAM" id="MobiDB-lite"/>
    </source>
</evidence>
<dbReference type="Proteomes" id="UP000530234">
    <property type="component" value="Unassembled WGS sequence"/>
</dbReference>
<proteinExistence type="predicted"/>
<name>A0A7W3XXK9_9ACTN</name>
<accession>A0A7W3XXK9</accession>
<gene>
    <name evidence="2" type="ORF">FOE67_15685</name>
</gene>
<dbReference type="RefSeq" id="WP_182664789.1">
    <property type="nucleotide sequence ID" value="NZ_VKHS01000381.1"/>
</dbReference>
<evidence type="ECO:0008006" key="4">
    <source>
        <dbReference type="Google" id="ProtNLM"/>
    </source>
</evidence>
<reference evidence="3" key="1">
    <citation type="submission" date="2019-10" db="EMBL/GenBank/DDBJ databases">
        <title>Streptomyces sp. nov., a novel actinobacterium isolated from alkaline environment.</title>
        <authorList>
            <person name="Golinska P."/>
        </authorList>
    </citation>
    <scope>NUCLEOTIDE SEQUENCE [LARGE SCALE GENOMIC DNA]</scope>
    <source>
        <strain evidence="3">DSM 42108</strain>
    </source>
</reference>